<feature type="domain" description="(+)RNA virus helicase C-terminal" evidence="10">
    <location>
        <begin position="749"/>
        <end position="1075"/>
    </location>
</feature>
<dbReference type="GO" id="GO:0003968">
    <property type="term" value="F:RNA-directed RNA polymerase activity"/>
    <property type="evidence" value="ECO:0007669"/>
    <property type="project" value="UniProtKB-KW"/>
</dbReference>
<evidence type="ECO:0000256" key="6">
    <source>
        <dbReference type="ARBA" id="ARBA00022840"/>
    </source>
</evidence>
<dbReference type="Pfam" id="PF00978">
    <property type="entry name" value="RdRP_2"/>
    <property type="match status" value="1"/>
</dbReference>
<keyword evidence="1 12" id="KW-0696">RNA-directed RNA polymerase</keyword>
<evidence type="ECO:0000256" key="8">
    <source>
        <dbReference type="SAM" id="Phobius"/>
    </source>
</evidence>
<dbReference type="GO" id="GO:0006351">
    <property type="term" value="P:DNA-templated transcription"/>
    <property type="evidence" value="ECO:0007669"/>
    <property type="project" value="InterPro"/>
</dbReference>
<feature type="domain" description="RdRp catalytic" evidence="9">
    <location>
        <begin position="1642"/>
        <end position="1758"/>
    </location>
</feature>
<dbReference type="GO" id="GO:0039694">
    <property type="term" value="P:viral RNA genome replication"/>
    <property type="evidence" value="ECO:0007669"/>
    <property type="project" value="InterPro"/>
</dbReference>
<keyword evidence="8" id="KW-1133">Transmembrane helix</keyword>
<dbReference type="InterPro" id="IPR001788">
    <property type="entry name" value="RNA-dep_RNA_pol_alsuvir"/>
</dbReference>
<dbReference type="InterPro" id="IPR043502">
    <property type="entry name" value="DNA/RNA_pol_sf"/>
</dbReference>
<accession>A0AAU7PEV3</accession>
<dbReference type="EMBL" id="MW574435">
    <property type="protein sequence ID" value="XBS45823.1"/>
    <property type="molecule type" value="Genomic_RNA"/>
</dbReference>
<keyword evidence="7" id="KW-0693">Viral RNA replication</keyword>
<dbReference type="Pfam" id="PF01443">
    <property type="entry name" value="Viral_helicase1"/>
    <property type="match status" value="1"/>
</dbReference>
<dbReference type="PROSITE" id="PS51657">
    <property type="entry name" value="PSRV_HELICASE"/>
    <property type="match status" value="1"/>
</dbReference>
<sequence>MVRARVAAATLSGESRFSLSLKRGPWGVASLFVATFSLLTSFLLASGVLGLWFPVLATTQCSVFGFYCLLIIVALCHLREFSYRSRCLATLEARCASWVRNHGKVMRRRSIGDHCWALGVNWASVSSASRRNILMAYGPMISRSEFAHLLELLGPSLAYEKRFLCVENSNHLVYWQARRQTDLFDVPWNFLALDAQTIINTSAAVNATALGNTEALKSYKKTTEGALKLHSSFTPQEELMIQKEANVPVLFCGGSPMVSDHVVLAALRVLIRQQHENINQVTTTKVPTLVVGSAAREANLYADCDHIHHYFHASETKDYSRTIIRMLSALSAKLKSKTNKKKEHSVNKATENKMLVFRSLSEIAKALADLQGWGNRFFSSLDQLPQSYERLVFEDVYELGPKEYMEVFRKTGANGAVGYGFYPDELVFPDCAPSKHYAYHYNPITGKSSVAYRYGVSNGYEHDHAKWASFLLNPVMRLPEFKLVFEITSRIGPYLTYSITKMPLDSPDYVVRRFELREKKQFVRVLDVKSSVNAVGGLKKLNTFAVLREEWDHMVNFALSLDPKSLTFANIVSQVRRVAGGVSLVNKELTCPWELPKHRYADFALAVVIYARRIARDTAYIESIADAPEKEAWRLFLTCCSAPFTAISAVVRTALSSNIADHIVQYPDNFVETRKYAPVAAIKRMSDPIYRAIVSPDGEKGSVYCDVCADVDGKLGDQLIQCKNTSYSGERSLVFEKEERDKVINELMDENCNPNLLKVKLRAREYVPKEDSHHTCQFHYIEGGPGSGKSYLIRLLAQDAGSVVYVPFGKLVPDYHEFKDPISGQTRKLPVATIHKALIDLPVCDTLFVDEFTAMDWRYIKMLAIKLAPKRVYLVGDVRQTRIQEPQEGLYVGNHADIETMPTHKLIKNFRNPGPIVHLVNRVYDCGMMSASKEDQVPRVVAYEDYRPPSTEVAARMTFSHKTAEEWLNVTKETAEEKYTVRSFQGSTYDNVVLYLSENDGKVVEAHGMNLVALTRHKKSLTIVHDGSAVANAWLDRHYLLPAEDGQVSGWQQLMETSVLPSFTEADLRGPYEDTAEDDVVKSLYAQVEEVLPQPDGRRLYICLSKPQILVGLLLFWKIFGIEEHVLSNILVTMTAGSMLGVSLYDAFVDYPVFGAVLYCYRLFKWFVKYIYLTPTAIYLAFRAPGSVTSKVVAEAATHEYGQAPLLLWLEAVLCPAWLRSQAVEYVLSLPVEYPKAFATKLHMVEMVPGFEWARSVATVINHFAELPSMPSKVLRSLFLVGPCLALSAACLYRTRNATPIFALYLVGPNSSLHAATSFLSALHIPDVRLSCTIDFVWSFEYVVPEGYFTSIVSTIDFGLLYVETAGRYFSKSLYKFRRYRDFPSLEKDLEKGKYVTPRDAYLGIVEGLPAFTAEDISLGLNTLGSALLPSNWRSGTLNVEAMVSPFTKRGHPVKLAARGFAFARGIGHTFLVKSVTSLVNVCGSRYLNPKAKAPNAFGPDAIALASAMVQEFFTEHMSREQFPFDDDVFARTELEADLAAKEKKYEGQLKGIDDPDYRLVRMHLKDIYKPSPKKKFDDEKPGQGISAWSKDAQVTFGTCIRYFNTIFQLGLRPHVVYDNRKSVKEVMEQLNTAMGKVPEGANNGVTDFTMFDSQQDEFTQEIEKQVLYRLGASEEFVAHYYSNRKNYKISAGPLFGKATTEKTSGEPGTLLFNSIVNVVIMNFLLRGEGPVAMAVKGDDGFKRQCKLHLDEERKNRVAAYTRLTMKLSFEDPAEFCGCTLGMGIMAPNLYRRLNSVTGRVFKDYKAFADYQTSLRDWLSYILNNGVDHTNAILAINTLTFAQDPQNPAATFPAIESVLHQLVSVAHISEEQFNSATRNVNDISVHFDASGQPVFSGLVPDPFLKTKETLSPKLLLRKIRNMVNENARIAADYAAGLRQHKGEVSLERTVGEQIRRNDEIINELIAEAKARKLSVKGSNLFRYVDDDARLIDDVELAVANHRIALAGAAL</sequence>
<keyword evidence="2" id="KW-0808">Transferase</keyword>
<feature type="transmembrane region" description="Helical" evidence="8">
    <location>
        <begin position="26"/>
        <end position="45"/>
    </location>
</feature>
<feature type="domain" description="Alphavirus-like MT" evidence="11">
    <location>
        <begin position="252"/>
        <end position="471"/>
    </location>
</feature>
<dbReference type="SUPFAM" id="SSF56672">
    <property type="entry name" value="DNA/RNA polymerases"/>
    <property type="match status" value="1"/>
</dbReference>
<keyword evidence="8" id="KW-0812">Transmembrane</keyword>
<evidence type="ECO:0000256" key="4">
    <source>
        <dbReference type="ARBA" id="ARBA00022741"/>
    </source>
</evidence>
<evidence type="ECO:0000256" key="1">
    <source>
        <dbReference type="ARBA" id="ARBA00022484"/>
    </source>
</evidence>
<dbReference type="GO" id="GO:0006396">
    <property type="term" value="P:RNA processing"/>
    <property type="evidence" value="ECO:0007669"/>
    <property type="project" value="InterPro"/>
</dbReference>
<name>A0AAU7PEV3_9VIRU</name>
<dbReference type="InterPro" id="IPR027417">
    <property type="entry name" value="P-loop_NTPase"/>
</dbReference>
<protein>
    <submittedName>
        <fullName evidence="12">RNA-dependent RNA polymerase</fullName>
    </submittedName>
</protein>
<reference evidence="12" key="1">
    <citation type="submission" date="2021-02" db="EMBL/GenBank/DDBJ databases">
        <authorList>
            <person name="Urzo M.L.R."/>
            <person name="Kondo H."/>
            <person name="Guinto T.D."/>
            <person name="Cope A.E."/>
            <person name="Budot B.O."/>
            <person name="Suzuki N."/>
        </authorList>
    </citation>
    <scope>NUCLEOTIDE SEQUENCE</scope>
    <source>
        <strain evidence="12">Tar-Rs-5</strain>
    </source>
</reference>
<evidence type="ECO:0000256" key="7">
    <source>
        <dbReference type="ARBA" id="ARBA00022953"/>
    </source>
</evidence>
<dbReference type="Gene3D" id="3.40.50.300">
    <property type="entry name" value="P-loop containing nucleotide triphosphate hydrolases"/>
    <property type="match status" value="2"/>
</dbReference>
<dbReference type="InterPro" id="IPR002588">
    <property type="entry name" value="Alphavirus-like_MT_dom"/>
</dbReference>
<dbReference type="PROSITE" id="PS50507">
    <property type="entry name" value="RDRP_SSRNA_POS"/>
    <property type="match status" value="1"/>
</dbReference>
<dbReference type="GO" id="GO:0016556">
    <property type="term" value="P:mRNA modification"/>
    <property type="evidence" value="ECO:0007669"/>
    <property type="project" value="InterPro"/>
</dbReference>
<proteinExistence type="predicted"/>
<keyword evidence="4" id="KW-0547">Nucleotide-binding</keyword>
<dbReference type="InterPro" id="IPR027351">
    <property type="entry name" value="(+)RNA_virus_helicase_core_dom"/>
</dbReference>
<evidence type="ECO:0000259" key="9">
    <source>
        <dbReference type="PROSITE" id="PS50507"/>
    </source>
</evidence>
<evidence type="ECO:0000313" key="12">
    <source>
        <dbReference type="EMBL" id="XBS45823.1"/>
    </source>
</evidence>
<dbReference type="GO" id="GO:0008174">
    <property type="term" value="F:mRNA methyltransferase activity"/>
    <property type="evidence" value="ECO:0007669"/>
    <property type="project" value="UniProtKB-UniRule"/>
</dbReference>
<dbReference type="PROSITE" id="PS51743">
    <property type="entry name" value="ALPHAVIRUS_MT"/>
    <property type="match status" value="1"/>
</dbReference>
<dbReference type="GO" id="GO:0003723">
    <property type="term" value="F:RNA binding"/>
    <property type="evidence" value="ECO:0007669"/>
    <property type="project" value="InterPro"/>
</dbReference>
<keyword evidence="6" id="KW-0067">ATP-binding</keyword>
<evidence type="ECO:0000256" key="5">
    <source>
        <dbReference type="ARBA" id="ARBA00022801"/>
    </source>
</evidence>
<dbReference type="SUPFAM" id="SSF52540">
    <property type="entry name" value="P-loop containing nucleoside triphosphate hydrolases"/>
    <property type="match status" value="1"/>
</dbReference>
<organism evidence="12">
    <name type="scientific">Rhizoctonia solani beny-like virus 2</name>
    <dbReference type="NCBI Taxonomy" id="2818417"/>
    <lineage>
        <taxon>Viruses</taxon>
        <taxon>Riboviria</taxon>
        <taxon>Orthornavirae</taxon>
        <taxon>Kitrinoviricota</taxon>
        <taxon>Alsuviricetes</taxon>
        <taxon>Hepelivirales</taxon>
        <taxon>Benyviridae</taxon>
    </lineage>
</organism>
<keyword evidence="3" id="KW-0548">Nucleotidyltransferase</keyword>
<feature type="transmembrane region" description="Helical" evidence="8">
    <location>
        <begin position="51"/>
        <end position="76"/>
    </location>
</feature>
<evidence type="ECO:0000256" key="3">
    <source>
        <dbReference type="ARBA" id="ARBA00022695"/>
    </source>
</evidence>
<dbReference type="InterPro" id="IPR007094">
    <property type="entry name" value="RNA-dir_pol_PSvirus"/>
</dbReference>
<dbReference type="GO" id="GO:0005524">
    <property type="term" value="F:ATP binding"/>
    <property type="evidence" value="ECO:0007669"/>
    <property type="project" value="UniProtKB-KW"/>
</dbReference>
<keyword evidence="5" id="KW-0378">Hydrolase</keyword>
<evidence type="ECO:0000256" key="2">
    <source>
        <dbReference type="ARBA" id="ARBA00022679"/>
    </source>
</evidence>
<dbReference type="GO" id="GO:0016787">
    <property type="term" value="F:hydrolase activity"/>
    <property type="evidence" value="ECO:0007669"/>
    <property type="project" value="UniProtKB-KW"/>
</dbReference>
<keyword evidence="8" id="KW-0472">Membrane</keyword>
<evidence type="ECO:0000259" key="11">
    <source>
        <dbReference type="PROSITE" id="PS51743"/>
    </source>
</evidence>
<evidence type="ECO:0000259" key="10">
    <source>
        <dbReference type="PROSITE" id="PS51657"/>
    </source>
</evidence>